<accession>A0AAV5BT49</accession>
<dbReference type="PROSITE" id="PS00108">
    <property type="entry name" value="PROTEIN_KINASE_ST"/>
    <property type="match status" value="1"/>
</dbReference>
<dbReference type="Gene3D" id="3.30.200.20">
    <property type="entry name" value="Phosphorylase Kinase, domain 1"/>
    <property type="match status" value="1"/>
</dbReference>
<dbReference type="InterPro" id="IPR024788">
    <property type="entry name" value="Malectin-like_Carb-bd_dom"/>
</dbReference>
<dbReference type="Pfam" id="PF00069">
    <property type="entry name" value="Pkinase"/>
    <property type="match status" value="1"/>
</dbReference>
<keyword evidence="4" id="KW-0418">Kinase</keyword>
<evidence type="ECO:0000256" key="1">
    <source>
        <dbReference type="ARBA" id="ARBA00004167"/>
    </source>
</evidence>
<dbReference type="PROSITE" id="PS00107">
    <property type="entry name" value="PROTEIN_KINASE_ATP"/>
    <property type="match status" value="1"/>
</dbReference>
<sequence length="654" mass="72590">MASPSWLFLILAATTVGSVMRVRGQGTPDSTGFISIDCGLPEKSSYVDTITKLTYVSDDGFTDAGANRNISAEYVKPSSTKRYLNVRSFPDVVRSCYTLGSLTPGSKYLIRATFLYGNYDGLGRLPVFDLHIGVNFWTTVNVTTLHQAELTEVITIVQDDFVQVCLVNTGSGTPFISGLDLRPLKSTLYPQVNATQGLVLLTRNNIGPSEEAAIKYPDDPYDRAWIPWSNPTRDFSQVSTEKKMKSVASVYFEVPSIVMQTAFTPRNASKNFDDIYWVAVPNHVYPAPEYICILYFAELQILSGNAVRRFNITINGKLWYPGPYTPLYLHANPVYNERPLYGSSQYDVALTATSDSTLPPIINAVEVFSVISTANVATDPQDAVIRSGVKRQNDEGHSCVQIENHQFTYRELEVITNNFQRVLGQGGFGSVYDGILEDGSQVAVKLQSLSSNQGVREFLTEKPLALVYEHMSEGSLEQKLRGLEYLHKSCSPPFVHRDVKTANILLSANLDAKIADFGLLKAFKRDGDTHVSTARLVGTHGYLAPEYATALQLTEKSDVYSFGVVLLELVTGQPPILQDPQPINIVQWTQQCLAQGDIEDVVDKRMQNNYDVNAVWKVVDVALKCTGQEPTRRPTMTDVMARLQECLRIDEECS</sequence>
<evidence type="ECO:0000256" key="3">
    <source>
        <dbReference type="ARBA" id="ARBA00022741"/>
    </source>
</evidence>
<keyword evidence="5 6" id="KW-0067">ATP-binding</keyword>
<dbReference type="AlphaFoldDB" id="A0AAV5BT49"/>
<dbReference type="InterPro" id="IPR017441">
    <property type="entry name" value="Protein_kinase_ATP_BS"/>
</dbReference>
<dbReference type="PANTHER" id="PTHR45631">
    <property type="entry name" value="OS07G0107800 PROTEIN-RELATED"/>
    <property type="match status" value="1"/>
</dbReference>
<feature type="chain" id="PRO_5043697164" description="Protein kinase domain-containing protein" evidence="7">
    <location>
        <begin position="25"/>
        <end position="654"/>
    </location>
</feature>
<keyword evidence="2" id="KW-0808">Transferase</keyword>
<reference evidence="9" key="1">
    <citation type="journal article" date="2018" name="DNA Res.">
        <title>Multiple hybrid de novo genome assembly of finger millet, an orphan allotetraploid crop.</title>
        <authorList>
            <person name="Hatakeyama M."/>
            <person name="Aluri S."/>
            <person name="Balachadran M.T."/>
            <person name="Sivarajan S.R."/>
            <person name="Patrignani A."/>
            <person name="Gruter S."/>
            <person name="Poveda L."/>
            <person name="Shimizu-Inatsugi R."/>
            <person name="Baeten J."/>
            <person name="Francoijs K.J."/>
            <person name="Nataraja K.N."/>
            <person name="Reddy Y.A.N."/>
            <person name="Phadnis S."/>
            <person name="Ravikumar R.L."/>
            <person name="Schlapbach R."/>
            <person name="Sreeman S.M."/>
            <person name="Shimizu K.K."/>
        </authorList>
    </citation>
    <scope>NUCLEOTIDE SEQUENCE</scope>
</reference>
<dbReference type="Pfam" id="PF12819">
    <property type="entry name" value="Malectin_like"/>
    <property type="match status" value="1"/>
</dbReference>
<dbReference type="PROSITE" id="PS50011">
    <property type="entry name" value="PROTEIN_KINASE_DOM"/>
    <property type="match status" value="1"/>
</dbReference>
<evidence type="ECO:0000256" key="4">
    <source>
        <dbReference type="ARBA" id="ARBA00022777"/>
    </source>
</evidence>
<dbReference type="PANTHER" id="PTHR45631:SF202">
    <property type="entry name" value="SENESCENCE-INDUCED RECEPTOR-LIKE SERINE_THREONINE-PROTEIN KINASE"/>
    <property type="match status" value="1"/>
</dbReference>
<evidence type="ECO:0000256" key="7">
    <source>
        <dbReference type="SAM" id="SignalP"/>
    </source>
</evidence>
<dbReference type="SMART" id="SM00220">
    <property type="entry name" value="S_TKc"/>
    <property type="match status" value="1"/>
</dbReference>
<proteinExistence type="predicted"/>
<dbReference type="SUPFAM" id="SSF56112">
    <property type="entry name" value="Protein kinase-like (PK-like)"/>
    <property type="match status" value="1"/>
</dbReference>
<evidence type="ECO:0000313" key="10">
    <source>
        <dbReference type="Proteomes" id="UP001054889"/>
    </source>
</evidence>
<dbReference type="InterPro" id="IPR000719">
    <property type="entry name" value="Prot_kinase_dom"/>
</dbReference>
<evidence type="ECO:0000256" key="5">
    <source>
        <dbReference type="ARBA" id="ARBA00022840"/>
    </source>
</evidence>
<evidence type="ECO:0000256" key="2">
    <source>
        <dbReference type="ARBA" id="ARBA00022679"/>
    </source>
</evidence>
<dbReference type="Proteomes" id="UP001054889">
    <property type="component" value="Unassembled WGS sequence"/>
</dbReference>
<dbReference type="GO" id="GO:0016020">
    <property type="term" value="C:membrane"/>
    <property type="evidence" value="ECO:0007669"/>
    <property type="project" value="UniProtKB-SubCell"/>
</dbReference>
<dbReference type="GO" id="GO:0005524">
    <property type="term" value="F:ATP binding"/>
    <property type="evidence" value="ECO:0007669"/>
    <property type="project" value="UniProtKB-UniRule"/>
</dbReference>
<comment type="caution">
    <text evidence="9">The sequence shown here is derived from an EMBL/GenBank/DDBJ whole genome shotgun (WGS) entry which is preliminary data.</text>
</comment>
<dbReference type="InterPro" id="IPR011009">
    <property type="entry name" value="Kinase-like_dom_sf"/>
</dbReference>
<comment type="subcellular location">
    <subcellularLocation>
        <location evidence="1">Membrane</location>
        <topology evidence="1">Single-pass membrane protein</topology>
    </subcellularLocation>
</comment>
<feature type="signal peptide" evidence="7">
    <location>
        <begin position="1"/>
        <end position="24"/>
    </location>
</feature>
<feature type="domain" description="Protein kinase" evidence="8">
    <location>
        <begin position="335"/>
        <end position="647"/>
    </location>
</feature>
<keyword evidence="7" id="KW-0732">Signal</keyword>
<dbReference type="EMBL" id="BQKI01000002">
    <property type="protein sequence ID" value="GJM89518.1"/>
    <property type="molecule type" value="Genomic_DNA"/>
</dbReference>
<dbReference type="Gene3D" id="1.10.510.10">
    <property type="entry name" value="Transferase(Phosphotransferase) domain 1"/>
    <property type="match status" value="1"/>
</dbReference>
<evidence type="ECO:0000259" key="8">
    <source>
        <dbReference type="PROSITE" id="PS50011"/>
    </source>
</evidence>
<evidence type="ECO:0000313" key="9">
    <source>
        <dbReference type="EMBL" id="GJM89518.1"/>
    </source>
</evidence>
<evidence type="ECO:0000256" key="6">
    <source>
        <dbReference type="PROSITE-ProRule" id="PRU10141"/>
    </source>
</evidence>
<name>A0AAV5BT49_ELECO</name>
<feature type="binding site" evidence="6">
    <location>
        <position position="445"/>
    </location>
    <ligand>
        <name>ATP</name>
        <dbReference type="ChEBI" id="CHEBI:30616"/>
    </ligand>
</feature>
<keyword evidence="3 6" id="KW-0547">Nucleotide-binding</keyword>
<organism evidence="9 10">
    <name type="scientific">Eleusine coracana subsp. coracana</name>
    <dbReference type="NCBI Taxonomy" id="191504"/>
    <lineage>
        <taxon>Eukaryota</taxon>
        <taxon>Viridiplantae</taxon>
        <taxon>Streptophyta</taxon>
        <taxon>Embryophyta</taxon>
        <taxon>Tracheophyta</taxon>
        <taxon>Spermatophyta</taxon>
        <taxon>Magnoliopsida</taxon>
        <taxon>Liliopsida</taxon>
        <taxon>Poales</taxon>
        <taxon>Poaceae</taxon>
        <taxon>PACMAD clade</taxon>
        <taxon>Chloridoideae</taxon>
        <taxon>Cynodonteae</taxon>
        <taxon>Eleusininae</taxon>
        <taxon>Eleusine</taxon>
    </lineage>
</organism>
<dbReference type="GO" id="GO:0004672">
    <property type="term" value="F:protein kinase activity"/>
    <property type="evidence" value="ECO:0007669"/>
    <property type="project" value="InterPro"/>
</dbReference>
<gene>
    <name evidence="9" type="primary">ga05719</name>
    <name evidence="9" type="ORF">PR202_ga05719</name>
</gene>
<dbReference type="InterPro" id="IPR008271">
    <property type="entry name" value="Ser/Thr_kinase_AS"/>
</dbReference>
<keyword evidence="10" id="KW-1185">Reference proteome</keyword>
<reference evidence="9" key="2">
    <citation type="submission" date="2021-12" db="EMBL/GenBank/DDBJ databases">
        <title>Resequencing data analysis of finger millet.</title>
        <authorList>
            <person name="Hatakeyama M."/>
            <person name="Aluri S."/>
            <person name="Balachadran M.T."/>
            <person name="Sivarajan S.R."/>
            <person name="Poveda L."/>
            <person name="Shimizu-Inatsugi R."/>
            <person name="Schlapbach R."/>
            <person name="Sreeman S.M."/>
            <person name="Shimizu K.K."/>
        </authorList>
    </citation>
    <scope>NUCLEOTIDE SEQUENCE</scope>
</reference>
<protein>
    <recommendedName>
        <fullName evidence="8">Protein kinase domain-containing protein</fullName>
    </recommendedName>
</protein>